<reference evidence="2 3" key="1">
    <citation type="journal article" date="2016" name="Nat. Commun.">
        <title>Thousands of microbial genomes shed light on interconnected biogeochemical processes in an aquifer system.</title>
        <authorList>
            <person name="Anantharaman K."/>
            <person name="Brown C.T."/>
            <person name="Hug L.A."/>
            <person name="Sharon I."/>
            <person name="Castelle C.J."/>
            <person name="Probst A.J."/>
            <person name="Thomas B.C."/>
            <person name="Singh A."/>
            <person name="Wilkins M.J."/>
            <person name="Karaoz U."/>
            <person name="Brodie E.L."/>
            <person name="Williams K.H."/>
            <person name="Hubbard S.S."/>
            <person name="Banfield J.F."/>
        </authorList>
    </citation>
    <scope>NUCLEOTIDE SEQUENCE [LARGE SCALE GENOMIC DNA]</scope>
</reference>
<sequence length="314" mass="35058">MKKIGVVVIAISLVAAFFITRAIIDSWPIPPLTPVSSALGTTTPSAARVMDGSMHPPISGEIFAFMIVIAVLIIIAWWVYREHKDKADKWHKVLKNNATMTFLGLIVLNAVAYILLYEGWKEIYNTGSLFWMTNIGIILFVYLYFEESKAATVVATVLALIIVAAWIQKYDLGAKDRSSATNKTPITMPNNEVISIRPGTYSEVMGPMNQLKGLMDSSQHVVQHQQQENGDRVITAPADNWSGVIFIPKDKPHVLLDGGGKKFCVRWDARFIECSPQEDVKPTETPERVYAFQVKSRELDEPIGVTVKFSEEPF</sequence>
<evidence type="ECO:0000256" key="1">
    <source>
        <dbReference type="SAM" id="Phobius"/>
    </source>
</evidence>
<evidence type="ECO:0000313" key="3">
    <source>
        <dbReference type="Proteomes" id="UP000177276"/>
    </source>
</evidence>
<gene>
    <name evidence="2" type="ORF">A3G46_02515</name>
</gene>
<accession>A0A1G2UUE6</accession>
<dbReference type="EMBL" id="MHWS01000002">
    <property type="protein sequence ID" value="OHB12872.1"/>
    <property type="molecule type" value="Genomic_DNA"/>
</dbReference>
<proteinExistence type="predicted"/>
<feature type="transmembrane region" description="Helical" evidence="1">
    <location>
        <begin position="123"/>
        <end position="145"/>
    </location>
</feature>
<protein>
    <submittedName>
        <fullName evidence="2">Uncharacterized protein</fullName>
    </submittedName>
</protein>
<keyword evidence="1" id="KW-0812">Transmembrane</keyword>
<organism evidence="2 3">
    <name type="scientific">Candidatus Zambryskibacteria bacterium RIFCSPLOWO2_12_FULL_39_16</name>
    <dbReference type="NCBI Taxonomy" id="1802775"/>
    <lineage>
        <taxon>Bacteria</taxon>
        <taxon>Candidatus Zambryskiibacteriota</taxon>
    </lineage>
</organism>
<feature type="transmembrane region" description="Helical" evidence="1">
    <location>
        <begin position="62"/>
        <end position="80"/>
    </location>
</feature>
<keyword evidence="1" id="KW-1133">Transmembrane helix</keyword>
<keyword evidence="1" id="KW-0472">Membrane</keyword>
<dbReference type="AlphaFoldDB" id="A0A1G2UUE6"/>
<name>A0A1G2UUE6_9BACT</name>
<comment type="caution">
    <text evidence="2">The sequence shown here is derived from an EMBL/GenBank/DDBJ whole genome shotgun (WGS) entry which is preliminary data.</text>
</comment>
<dbReference type="Proteomes" id="UP000177276">
    <property type="component" value="Unassembled WGS sequence"/>
</dbReference>
<feature type="transmembrane region" description="Helical" evidence="1">
    <location>
        <begin position="100"/>
        <end position="117"/>
    </location>
</feature>
<feature type="transmembrane region" description="Helical" evidence="1">
    <location>
        <begin position="150"/>
        <end position="167"/>
    </location>
</feature>
<evidence type="ECO:0000313" key="2">
    <source>
        <dbReference type="EMBL" id="OHB12872.1"/>
    </source>
</evidence>